<feature type="domain" description="Ice-binding protein C-terminal" evidence="2">
    <location>
        <begin position="402"/>
        <end position="425"/>
    </location>
</feature>
<dbReference type="EMBL" id="CP036401">
    <property type="protein sequence ID" value="QBI02449.1"/>
    <property type="molecule type" value="Genomic_DNA"/>
</dbReference>
<dbReference type="Gene3D" id="3.40.390.10">
    <property type="entry name" value="Collagenase (Catalytic Domain)"/>
    <property type="match status" value="1"/>
</dbReference>
<evidence type="ECO:0000259" key="2">
    <source>
        <dbReference type="Pfam" id="PF07589"/>
    </source>
</evidence>
<dbReference type="InterPro" id="IPR024079">
    <property type="entry name" value="MetalloPept_cat_dom_sf"/>
</dbReference>
<evidence type="ECO:0000313" key="4">
    <source>
        <dbReference type="Proteomes" id="UP000292307"/>
    </source>
</evidence>
<sequence>MYFPDNLSRPRHTAAAWTIRADCKRPRLSDSPVTPPACSSSPAERPFAPFPDQFFQSRQQLEMLMKTRRCMKTFAQMIALALAIGAATTATAAPVFNFQFTAGTSAQAQQGFITAASRWSNLLADDVTINLTVGFNPLAGGTIAQAQSSRSLFYYSGFRGALIQDASSRFDAMATSSLPGGGTFGMLLNRTSDNPNGAGSAIPYLDNNHSLNNSIVAITSAEAKAVGLVPIEETLSGCIGTCDGFIQFNSNFAFDFNPHDGVQADAFDFVGAAAHEIGHTLGFTSGVDVLEYYSTPPELHPADALPLVSGLDLFRYSEQSAAAGVIDWTADDREKYFSIDGGATGIATFSTGQAYGDGHQASHWEDDKYIGLMDPTGGMGEVVVITGEDLLALDAIGWDVSPVPEPSSYAMLGAGLMLLGGRAVRNSARKKPAGC</sequence>
<gene>
    <name evidence="3" type="ORF">EYF70_17560</name>
</gene>
<evidence type="ECO:0000256" key="1">
    <source>
        <dbReference type="SAM" id="Phobius"/>
    </source>
</evidence>
<proteinExistence type="predicted"/>
<dbReference type="NCBIfam" id="TIGR02595">
    <property type="entry name" value="PEP_CTERM"/>
    <property type="match status" value="1"/>
</dbReference>
<dbReference type="NCBIfam" id="NF038122">
    <property type="entry name" value="metallo_LGF"/>
    <property type="match status" value="1"/>
</dbReference>
<reference evidence="3 4" key="1">
    <citation type="submission" date="2019-02" db="EMBL/GenBank/DDBJ databases">
        <title>Draft Genome Sequences of Six Type Strains of the Genus Massilia.</title>
        <authorList>
            <person name="Miess H."/>
            <person name="Frediansyhah A."/>
            <person name="Gross H."/>
        </authorList>
    </citation>
    <scope>NUCLEOTIDE SEQUENCE [LARGE SCALE GENOMIC DNA]</scope>
    <source>
        <strain evidence="3 4">DSM 17472</strain>
    </source>
</reference>
<dbReference type="Proteomes" id="UP000292307">
    <property type="component" value="Chromosome"/>
</dbReference>
<accession>A0ABX5RX95</accession>
<feature type="transmembrane region" description="Helical" evidence="1">
    <location>
        <begin position="73"/>
        <end position="96"/>
    </location>
</feature>
<dbReference type="Pfam" id="PF07589">
    <property type="entry name" value="PEP-CTERM"/>
    <property type="match status" value="1"/>
</dbReference>
<evidence type="ECO:0000313" key="3">
    <source>
        <dbReference type="EMBL" id="QBI02449.1"/>
    </source>
</evidence>
<dbReference type="SUPFAM" id="SSF55486">
    <property type="entry name" value="Metalloproteases ('zincins'), catalytic domain"/>
    <property type="match status" value="2"/>
</dbReference>
<protein>
    <submittedName>
        <fullName evidence="3">PEP-CTERM sorting domain-containing protein</fullName>
    </submittedName>
</protein>
<keyword evidence="1" id="KW-0472">Membrane</keyword>
<keyword evidence="1" id="KW-1133">Transmembrane helix</keyword>
<name>A0ABX5RX95_9BURK</name>
<keyword evidence="4" id="KW-1185">Reference proteome</keyword>
<organism evidence="3 4">
    <name type="scientific">Pseudoduganella albidiflava</name>
    <dbReference type="NCBI Taxonomy" id="321983"/>
    <lineage>
        <taxon>Bacteria</taxon>
        <taxon>Pseudomonadati</taxon>
        <taxon>Pseudomonadota</taxon>
        <taxon>Betaproteobacteria</taxon>
        <taxon>Burkholderiales</taxon>
        <taxon>Oxalobacteraceae</taxon>
        <taxon>Telluria group</taxon>
        <taxon>Pseudoduganella</taxon>
    </lineage>
</organism>
<dbReference type="InterPro" id="IPR013424">
    <property type="entry name" value="Ice-binding_C"/>
</dbReference>
<keyword evidence="1" id="KW-0812">Transmembrane</keyword>